<feature type="signal peptide" evidence="1">
    <location>
        <begin position="1"/>
        <end position="24"/>
    </location>
</feature>
<reference evidence="2" key="1">
    <citation type="submission" date="2022-10" db="EMBL/GenBank/DDBJ databases">
        <authorList>
            <person name="Yue Y."/>
        </authorList>
    </citation>
    <scope>NUCLEOTIDE SEQUENCE</scope>
    <source>
        <strain evidence="2">Z654</strain>
    </source>
</reference>
<feature type="chain" id="PRO_5042117485" evidence="1">
    <location>
        <begin position="25"/>
        <end position="111"/>
    </location>
</feature>
<dbReference type="EMBL" id="JAOYFC010000008">
    <property type="protein sequence ID" value="MCV6826062.1"/>
    <property type="molecule type" value="Genomic_DNA"/>
</dbReference>
<keyword evidence="3" id="KW-1185">Reference proteome</keyword>
<organism evidence="2 3">
    <name type="scientific">Halocynthiibacter halioticoli</name>
    <dbReference type="NCBI Taxonomy" id="2986804"/>
    <lineage>
        <taxon>Bacteria</taxon>
        <taxon>Pseudomonadati</taxon>
        <taxon>Pseudomonadota</taxon>
        <taxon>Alphaproteobacteria</taxon>
        <taxon>Rhodobacterales</taxon>
        <taxon>Paracoccaceae</taxon>
        <taxon>Halocynthiibacter</taxon>
    </lineage>
</organism>
<comment type="caution">
    <text evidence="2">The sequence shown here is derived from an EMBL/GenBank/DDBJ whole genome shotgun (WGS) entry which is preliminary data.</text>
</comment>
<evidence type="ECO:0000313" key="3">
    <source>
        <dbReference type="Proteomes" id="UP001208041"/>
    </source>
</evidence>
<evidence type="ECO:0000256" key="1">
    <source>
        <dbReference type="SAM" id="SignalP"/>
    </source>
</evidence>
<dbReference type="Proteomes" id="UP001208041">
    <property type="component" value="Unassembled WGS sequence"/>
</dbReference>
<keyword evidence="1" id="KW-0732">Signal</keyword>
<protein>
    <submittedName>
        <fullName evidence="2">Uncharacterized protein</fullName>
    </submittedName>
</protein>
<proteinExistence type="predicted"/>
<dbReference type="AlphaFoldDB" id="A0AAE3LS07"/>
<gene>
    <name evidence="2" type="ORF">OH136_15985</name>
</gene>
<dbReference type="RefSeq" id="WP_263955031.1">
    <property type="nucleotide sequence ID" value="NZ_JAOYFC010000008.1"/>
</dbReference>
<accession>A0AAE3LS07</accession>
<sequence>MTDRRFHLLPMSVVLLCLAPPVGAQDLEGLTWSEQKCVLYQRAVDAALGFQGLDGLRTEFLTRNQSFIDSGCQAPADVCPVTEAELELANLLTIMTMNEGMASTFVPFKCS</sequence>
<name>A0AAE3LS07_9RHOB</name>
<evidence type="ECO:0000313" key="2">
    <source>
        <dbReference type="EMBL" id="MCV6826062.1"/>
    </source>
</evidence>